<feature type="region of interest" description="Disordered" evidence="1">
    <location>
        <begin position="1"/>
        <end position="69"/>
    </location>
</feature>
<evidence type="ECO:0000313" key="3">
    <source>
        <dbReference type="Proteomes" id="UP000183567"/>
    </source>
</evidence>
<reference evidence="2 3" key="1">
    <citation type="submission" date="2016-03" db="EMBL/GenBank/DDBJ databases">
        <title>Comparative genomics of the ectomycorrhizal sister species Rhizopogon vinicolor and Rhizopogon vesiculosus (Basidiomycota: Boletales) reveals a divergence of the mating type B locus.</title>
        <authorList>
            <person name="Mujic A.B."/>
            <person name="Kuo A."/>
            <person name="Tritt A."/>
            <person name="Lipzen A."/>
            <person name="Chen C."/>
            <person name="Johnson J."/>
            <person name="Sharma A."/>
            <person name="Barry K."/>
            <person name="Grigoriev I.V."/>
            <person name="Spatafora J.W."/>
        </authorList>
    </citation>
    <scope>NUCLEOTIDE SEQUENCE [LARGE SCALE GENOMIC DNA]</scope>
    <source>
        <strain evidence="2 3">AM-OR11-056</strain>
    </source>
</reference>
<protein>
    <submittedName>
        <fullName evidence="2">Uncharacterized protein</fullName>
    </submittedName>
</protein>
<accession>A0A1J8PVT5</accession>
<proteinExistence type="predicted"/>
<comment type="caution">
    <text evidence="2">The sequence shown here is derived from an EMBL/GenBank/DDBJ whole genome shotgun (WGS) entry which is preliminary data.</text>
</comment>
<keyword evidence="3" id="KW-1185">Reference proteome</keyword>
<dbReference type="OrthoDB" id="515401at2759"/>
<organism evidence="2 3">
    <name type="scientific">Rhizopogon vesiculosus</name>
    <dbReference type="NCBI Taxonomy" id="180088"/>
    <lineage>
        <taxon>Eukaryota</taxon>
        <taxon>Fungi</taxon>
        <taxon>Dikarya</taxon>
        <taxon>Basidiomycota</taxon>
        <taxon>Agaricomycotina</taxon>
        <taxon>Agaricomycetes</taxon>
        <taxon>Agaricomycetidae</taxon>
        <taxon>Boletales</taxon>
        <taxon>Suillineae</taxon>
        <taxon>Rhizopogonaceae</taxon>
        <taxon>Rhizopogon</taxon>
    </lineage>
</organism>
<evidence type="ECO:0000313" key="2">
    <source>
        <dbReference type="EMBL" id="OJA11851.1"/>
    </source>
</evidence>
<feature type="compositionally biased region" description="Basic residues" evidence="1">
    <location>
        <begin position="45"/>
        <end position="55"/>
    </location>
</feature>
<evidence type="ECO:0000256" key="1">
    <source>
        <dbReference type="SAM" id="MobiDB-lite"/>
    </source>
</evidence>
<dbReference type="AlphaFoldDB" id="A0A1J8PVT5"/>
<dbReference type="EMBL" id="LVVM01004896">
    <property type="protein sequence ID" value="OJA11851.1"/>
    <property type="molecule type" value="Genomic_DNA"/>
</dbReference>
<dbReference type="Proteomes" id="UP000183567">
    <property type="component" value="Unassembled WGS sequence"/>
</dbReference>
<name>A0A1J8PVT5_9AGAM</name>
<feature type="region of interest" description="Disordered" evidence="1">
    <location>
        <begin position="133"/>
        <end position="153"/>
    </location>
</feature>
<sequence length="153" mass="15591">MPINRPILTVQTSPSTKKGGKGRCASAAGVKSPSSFVTPAPSASVHKRPRPKSMRAGHGEARCDGVSSLPSSLSSAAAPLVASPVVPAGEFTNTSAVATSEAPNAGMAVSSGRGEVVEIIEPFMKHPPRTVRISSEASTDDVTIAPVNPRSHI</sequence>
<gene>
    <name evidence="2" type="ORF">AZE42_08029</name>
</gene>